<dbReference type="GO" id="GO:0008777">
    <property type="term" value="F:acetylornithine deacetylase activity"/>
    <property type="evidence" value="ECO:0007669"/>
    <property type="project" value="UniProtKB-EC"/>
</dbReference>
<dbReference type="Gene3D" id="3.40.630.10">
    <property type="entry name" value="Zn peptidases"/>
    <property type="match status" value="2"/>
</dbReference>
<dbReference type="AlphaFoldDB" id="A0A160VDF0"/>
<keyword evidence="3 6" id="KW-0378">Hydrolase</keyword>
<dbReference type="InterPro" id="IPR011650">
    <property type="entry name" value="Peptidase_M20_dimer"/>
</dbReference>
<dbReference type="InterPro" id="IPR050072">
    <property type="entry name" value="Peptidase_M20A"/>
</dbReference>
<feature type="domain" description="Peptidase M20 dimerisation" evidence="5">
    <location>
        <begin position="175"/>
        <end position="280"/>
    </location>
</feature>
<accession>A0A160VDF0</accession>
<protein>
    <submittedName>
        <fullName evidence="6">Acetylornithine deacetylase</fullName>
        <ecNumber evidence="6">3.5.1.16</ecNumber>
    </submittedName>
</protein>
<gene>
    <name evidence="6" type="ORF">MGWOODY_Mmi1797</name>
</gene>
<organism evidence="6">
    <name type="scientific">hydrothermal vent metagenome</name>
    <dbReference type="NCBI Taxonomy" id="652676"/>
    <lineage>
        <taxon>unclassified sequences</taxon>
        <taxon>metagenomes</taxon>
        <taxon>ecological metagenomes</taxon>
    </lineage>
</organism>
<proteinExistence type="predicted"/>
<dbReference type="Pfam" id="PF01546">
    <property type="entry name" value="Peptidase_M20"/>
    <property type="match status" value="1"/>
</dbReference>
<name>A0A160VDF0_9ZZZZ</name>
<dbReference type="InterPro" id="IPR036264">
    <property type="entry name" value="Bact_exopeptidase_dim_dom"/>
</dbReference>
<dbReference type="GO" id="GO:0046872">
    <property type="term" value="F:metal ion binding"/>
    <property type="evidence" value="ECO:0007669"/>
    <property type="project" value="UniProtKB-KW"/>
</dbReference>
<dbReference type="SUPFAM" id="SSF53187">
    <property type="entry name" value="Zn-dependent exopeptidases"/>
    <property type="match status" value="1"/>
</dbReference>
<keyword evidence="4" id="KW-0862">Zinc</keyword>
<dbReference type="Gene3D" id="3.30.70.360">
    <property type="match status" value="1"/>
</dbReference>
<dbReference type="EMBL" id="FAXC01000078">
    <property type="protein sequence ID" value="CUV08500.1"/>
    <property type="molecule type" value="Genomic_DNA"/>
</dbReference>
<evidence type="ECO:0000259" key="5">
    <source>
        <dbReference type="Pfam" id="PF07687"/>
    </source>
</evidence>
<evidence type="ECO:0000256" key="3">
    <source>
        <dbReference type="ARBA" id="ARBA00022801"/>
    </source>
</evidence>
<dbReference type="EC" id="3.5.1.16" evidence="6"/>
<dbReference type="Pfam" id="PF07687">
    <property type="entry name" value="M20_dimer"/>
    <property type="match status" value="1"/>
</dbReference>
<dbReference type="InterPro" id="IPR001261">
    <property type="entry name" value="ArgE/DapE_CS"/>
</dbReference>
<evidence type="ECO:0000256" key="1">
    <source>
        <dbReference type="ARBA" id="ARBA00001947"/>
    </source>
</evidence>
<comment type="cofactor">
    <cofactor evidence="1">
        <name>Zn(2+)</name>
        <dbReference type="ChEBI" id="CHEBI:29105"/>
    </cofactor>
</comment>
<evidence type="ECO:0000313" key="6">
    <source>
        <dbReference type="EMBL" id="CUV08500.1"/>
    </source>
</evidence>
<keyword evidence="2" id="KW-0479">Metal-binding</keyword>
<dbReference type="PROSITE" id="PS00758">
    <property type="entry name" value="ARGE_DAPE_CPG2_1"/>
    <property type="match status" value="1"/>
</dbReference>
<dbReference type="SUPFAM" id="SSF55031">
    <property type="entry name" value="Bacterial exopeptidase dimerisation domain"/>
    <property type="match status" value="1"/>
</dbReference>
<sequence length="378" mass="41541">MQDQLIHCLTRLVQINSVNPDLSTTGQGEREIAEYIHRHFQLLEIPSEIHTVIDDRCNTTAVLTGEARDRILLLNGHIDTVGIEGMDDPFTLKKVGDRLYGRGAYDMLAGCAIQMGLANYFSQHPCPITLVFTFVADEENLSIGMEHLVEHFIPVLPVKPFLGIFLEPTEEHIGISHKGFAWFEIEIKGLAAHGSRPEQGVNAIFPLSYALKELETINQELAAEKPHPFLGHATLHPGLISGGSAQSVIAARSRLNWERRILPGDRQEKLDGELQRVISAVENANGDQKIVGRQIFSRPANESSDNKLIKKLKQAAGDKDYCGMSYWADSALAAQAGIPSILFGPAGHGAHAVDEWVSAGSLIDTYEAIKKFILDLGD</sequence>
<evidence type="ECO:0000256" key="2">
    <source>
        <dbReference type="ARBA" id="ARBA00022723"/>
    </source>
</evidence>
<evidence type="ECO:0000256" key="4">
    <source>
        <dbReference type="ARBA" id="ARBA00022833"/>
    </source>
</evidence>
<reference evidence="6" key="1">
    <citation type="submission" date="2015-10" db="EMBL/GenBank/DDBJ databases">
        <authorList>
            <person name="Gilbert D.G."/>
        </authorList>
    </citation>
    <scope>NUCLEOTIDE SEQUENCE</scope>
</reference>
<dbReference type="InterPro" id="IPR002933">
    <property type="entry name" value="Peptidase_M20"/>
</dbReference>
<dbReference type="PANTHER" id="PTHR43808">
    <property type="entry name" value="ACETYLORNITHINE DEACETYLASE"/>
    <property type="match status" value="1"/>
</dbReference>